<dbReference type="RefSeq" id="WP_133736104.1">
    <property type="nucleotide sequence ID" value="NZ_SOAX01000003.1"/>
</dbReference>
<evidence type="ECO:0008006" key="4">
    <source>
        <dbReference type="Google" id="ProtNLM"/>
    </source>
</evidence>
<dbReference type="OrthoDB" id="318927at2"/>
<sequence length="352" mass="40591">MRATAPPKHLTITVMLVGGIALAYVLYPASPGPEEPDQPQKAAESVTQTDTPNATESRRKASKEEAPAMQGDLSFEEVVELMQERHGGELGTRLGQIDMINALIAYLKKTHPDNWQAMMEKLLNAAFPDQAAELLELANNHLEYVAWRRQADAELRQLDNDARMEMLMEQRREIFGEAVAEDLWKHQIRDYETQKAIERLASESDRPVNERLDEFSSVVKENYSEEALKNQSTSMGDSFASQFLEATQDELRDMEAQQRQQTINETRRQLGYSESAVENLARLDRTRDKRWESGEQYMEKRERIMANYEGEERQERLRSAREQIQGASADTIRKEEESGHFRFEQERTYGLQ</sequence>
<protein>
    <recommendedName>
        <fullName evidence="4">Lipase modulator</fullName>
    </recommendedName>
</protein>
<organism evidence="2 3">
    <name type="scientific">Halospina denitrificans</name>
    <dbReference type="NCBI Taxonomy" id="332522"/>
    <lineage>
        <taxon>Bacteria</taxon>
        <taxon>Pseudomonadati</taxon>
        <taxon>Pseudomonadota</taxon>
        <taxon>Gammaproteobacteria</taxon>
        <taxon>Halospina</taxon>
    </lineage>
</organism>
<name>A0A4R7JTU5_9GAMM</name>
<accession>A0A4R7JTU5</accession>
<feature type="compositionally biased region" description="Polar residues" evidence="1">
    <location>
        <begin position="45"/>
        <end position="55"/>
    </location>
</feature>
<feature type="compositionally biased region" description="Basic and acidic residues" evidence="1">
    <location>
        <begin position="312"/>
        <end position="321"/>
    </location>
</feature>
<gene>
    <name evidence="2" type="ORF">DES49_1864</name>
</gene>
<keyword evidence="3" id="KW-1185">Reference proteome</keyword>
<feature type="region of interest" description="Disordered" evidence="1">
    <location>
        <begin position="312"/>
        <end position="352"/>
    </location>
</feature>
<evidence type="ECO:0000313" key="3">
    <source>
        <dbReference type="Proteomes" id="UP000295830"/>
    </source>
</evidence>
<feature type="compositionally biased region" description="Basic and acidic residues" evidence="1">
    <location>
        <begin position="56"/>
        <end position="66"/>
    </location>
</feature>
<dbReference type="Proteomes" id="UP000295830">
    <property type="component" value="Unassembled WGS sequence"/>
</dbReference>
<reference evidence="2 3" key="1">
    <citation type="submission" date="2019-03" db="EMBL/GenBank/DDBJ databases">
        <title>Genomic Encyclopedia of Type Strains, Phase IV (KMG-IV): sequencing the most valuable type-strain genomes for metagenomic binning, comparative biology and taxonomic classification.</title>
        <authorList>
            <person name="Goeker M."/>
        </authorList>
    </citation>
    <scope>NUCLEOTIDE SEQUENCE [LARGE SCALE GENOMIC DNA]</scope>
    <source>
        <strain evidence="2 3">DSM 15505</strain>
    </source>
</reference>
<comment type="caution">
    <text evidence="2">The sequence shown here is derived from an EMBL/GenBank/DDBJ whole genome shotgun (WGS) entry which is preliminary data.</text>
</comment>
<evidence type="ECO:0000313" key="2">
    <source>
        <dbReference type="EMBL" id="TDT41762.1"/>
    </source>
</evidence>
<feature type="region of interest" description="Disordered" evidence="1">
    <location>
        <begin position="30"/>
        <end position="70"/>
    </location>
</feature>
<dbReference type="AlphaFoldDB" id="A0A4R7JTU5"/>
<proteinExistence type="predicted"/>
<dbReference type="EMBL" id="SOAX01000003">
    <property type="protein sequence ID" value="TDT41762.1"/>
    <property type="molecule type" value="Genomic_DNA"/>
</dbReference>
<evidence type="ECO:0000256" key="1">
    <source>
        <dbReference type="SAM" id="MobiDB-lite"/>
    </source>
</evidence>
<feature type="compositionally biased region" description="Basic and acidic residues" evidence="1">
    <location>
        <begin position="331"/>
        <end position="352"/>
    </location>
</feature>